<keyword evidence="1" id="KW-0732">Signal</keyword>
<evidence type="ECO:0000313" key="2">
    <source>
        <dbReference type="EMBL" id="EJZ11321.1"/>
    </source>
</evidence>
<evidence type="ECO:0008006" key="4">
    <source>
        <dbReference type="Google" id="ProtNLM"/>
    </source>
</evidence>
<keyword evidence="3" id="KW-1185">Reference proteome</keyword>
<name>K0UX07_MYCVA</name>
<reference evidence="2 3" key="1">
    <citation type="journal article" date="2012" name="J. Bacteriol.">
        <title>Complete Genome Sequence of Mycobacterium vaccae Type Strain ATCC 25954.</title>
        <authorList>
            <person name="Ho Y.S."/>
            <person name="Adroub S.A."/>
            <person name="Abadi M."/>
            <person name="Al Alwan B."/>
            <person name="Alkhateeb R."/>
            <person name="Gao G."/>
            <person name="Ragab A."/>
            <person name="Ali S."/>
            <person name="van Soolingen D."/>
            <person name="Bitter W."/>
            <person name="Pain A."/>
            <person name="Abdallah A.M."/>
        </authorList>
    </citation>
    <scope>NUCLEOTIDE SEQUENCE [LARGE SCALE GENOMIC DNA]</scope>
    <source>
        <strain evidence="2 3">ATCC 25954</strain>
    </source>
</reference>
<comment type="caution">
    <text evidence="2">The sequence shown here is derived from an EMBL/GenBank/DDBJ whole genome shotgun (WGS) entry which is preliminary data.</text>
</comment>
<dbReference type="EMBL" id="ALQA01000009">
    <property type="protein sequence ID" value="EJZ11321.1"/>
    <property type="molecule type" value="Genomic_DNA"/>
</dbReference>
<dbReference type="AlphaFoldDB" id="K0UX07"/>
<evidence type="ECO:0000256" key="1">
    <source>
        <dbReference type="SAM" id="SignalP"/>
    </source>
</evidence>
<gene>
    <name evidence="2" type="ORF">MVAC_06192</name>
</gene>
<proteinExistence type="predicted"/>
<dbReference type="PATRIC" id="fig|1194972.3.peg.1258"/>
<dbReference type="Proteomes" id="UP000006072">
    <property type="component" value="Unassembled WGS sequence"/>
</dbReference>
<accession>K0UX07</accession>
<feature type="signal peptide" evidence="1">
    <location>
        <begin position="1"/>
        <end position="29"/>
    </location>
</feature>
<protein>
    <recommendedName>
        <fullName evidence="4">PASTA domain-containing protein</fullName>
    </recommendedName>
</protein>
<sequence length="124" mass="13323">MLLKKIFVPVVTAGLAFGMTMGVAAPAGAANEAPAPTPQRAASAPLIMPELRTMVLQRAVRTLHAATGNAELDLRFINRKDVREVINQQNWEVCAQSPGAGRTISQKTKRVILYVKRPGSRGCS</sequence>
<dbReference type="HOGENOM" id="CLU_164720_0_0_11"/>
<feature type="chain" id="PRO_5003842383" description="PASTA domain-containing protein" evidence="1">
    <location>
        <begin position="30"/>
        <end position="124"/>
    </location>
</feature>
<organism evidence="2 3">
    <name type="scientific">Mycolicibacterium vaccae ATCC 25954</name>
    <dbReference type="NCBI Taxonomy" id="1194972"/>
    <lineage>
        <taxon>Bacteria</taxon>
        <taxon>Bacillati</taxon>
        <taxon>Actinomycetota</taxon>
        <taxon>Actinomycetes</taxon>
        <taxon>Mycobacteriales</taxon>
        <taxon>Mycobacteriaceae</taxon>
        <taxon>Mycolicibacterium</taxon>
    </lineage>
</organism>
<evidence type="ECO:0000313" key="3">
    <source>
        <dbReference type="Proteomes" id="UP000006072"/>
    </source>
</evidence>